<organism evidence="2 3">
    <name type="scientific">Effrenium voratum</name>
    <dbReference type="NCBI Taxonomy" id="2562239"/>
    <lineage>
        <taxon>Eukaryota</taxon>
        <taxon>Sar</taxon>
        <taxon>Alveolata</taxon>
        <taxon>Dinophyceae</taxon>
        <taxon>Suessiales</taxon>
        <taxon>Symbiodiniaceae</taxon>
        <taxon>Effrenium</taxon>
    </lineage>
</organism>
<name>A0AA36N763_9DINO</name>
<evidence type="ECO:0000313" key="2">
    <source>
        <dbReference type="EMBL" id="CAJ1392951.1"/>
    </source>
</evidence>
<feature type="region of interest" description="Disordered" evidence="1">
    <location>
        <begin position="159"/>
        <end position="202"/>
    </location>
</feature>
<sequence>MEDDELMLCRAPSDQVEQKLSKPKLKDGSIVGIRGDYYGQGPVLHMEDAGEKITSPSALSFGSTREPSCDRPDSRASACSDSFRQSRGRMLLGRTARPEDLQRPPSRGPASRGSTPPGEDLGFQQQDEEVLAILAASRRRRLEGLMVDPVSFFEAQELTRPSTATPRGSAQAQALSRQALRSEGRNWRGVHRPPSASLLGPGPVRAGRLGCAPGHSTQYSCESEAWWKTSFGAHRRRQGNFERHILPSQEPGWRSELGHVNCGCGPGEACAHWPSGRPPKAGDLPVLAPEGGQARGLGLSLAPPPKVPAPAWSRK</sequence>
<protein>
    <submittedName>
        <fullName evidence="2">Uncharacterized protein</fullName>
    </submittedName>
</protein>
<comment type="caution">
    <text evidence="2">The sequence shown here is derived from an EMBL/GenBank/DDBJ whole genome shotgun (WGS) entry which is preliminary data.</text>
</comment>
<feature type="region of interest" description="Disordered" evidence="1">
    <location>
        <begin position="273"/>
        <end position="315"/>
    </location>
</feature>
<feature type="compositionally biased region" description="Low complexity" evidence="1">
    <location>
        <begin position="169"/>
        <end position="179"/>
    </location>
</feature>
<dbReference type="Proteomes" id="UP001178507">
    <property type="component" value="Unassembled WGS sequence"/>
</dbReference>
<feature type="compositionally biased region" description="Polar residues" evidence="1">
    <location>
        <begin position="159"/>
        <end position="168"/>
    </location>
</feature>
<evidence type="ECO:0000256" key="1">
    <source>
        <dbReference type="SAM" id="MobiDB-lite"/>
    </source>
</evidence>
<gene>
    <name evidence="2" type="ORF">EVOR1521_LOCUS17911</name>
</gene>
<proteinExistence type="predicted"/>
<reference evidence="2" key="1">
    <citation type="submission" date="2023-08" db="EMBL/GenBank/DDBJ databases">
        <authorList>
            <person name="Chen Y."/>
            <person name="Shah S."/>
            <person name="Dougan E. K."/>
            <person name="Thang M."/>
            <person name="Chan C."/>
        </authorList>
    </citation>
    <scope>NUCLEOTIDE SEQUENCE</scope>
</reference>
<dbReference type="EMBL" id="CAUJNA010002446">
    <property type="protein sequence ID" value="CAJ1392951.1"/>
    <property type="molecule type" value="Genomic_DNA"/>
</dbReference>
<feature type="region of interest" description="Disordered" evidence="1">
    <location>
        <begin position="48"/>
        <end position="125"/>
    </location>
</feature>
<keyword evidence="3" id="KW-1185">Reference proteome</keyword>
<evidence type="ECO:0000313" key="3">
    <source>
        <dbReference type="Proteomes" id="UP001178507"/>
    </source>
</evidence>
<dbReference type="AlphaFoldDB" id="A0AA36N763"/>
<accession>A0AA36N763</accession>
<feature type="region of interest" description="Disordered" evidence="1">
    <location>
        <begin position="1"/>
        <end position="24"/>
    </location>
</feature>
<feature type="compositionally biased region" description="Polar residues" evidence="1">
    <location>
        <begin position="54"/>
        <end position="66"/>
    </location>
</feature>